<organism evidence="4 5">
    <name type="scientific">Methanobrevibacter filiformis</name>
    <dbReference type="NCBI Taxonomy" id="55758"/>
    <lineage>
        <taxon>Archaea</taxon>
        <taxon>Methanobacteriati</taxon>
        <taxon>Methanobacteriota</taxon>
        <taxon>Methanomada group</taxon>
        <taxon>Methanobacteria</taxon>
        <taxon>Methanobacteriales</taxon>
        <taxon>Methanobacteriaceae</taxon>
        <taxon>Methanobrevibacter</taxon>
    </lineage>
</organism>
<dbReference type="InterPro" id="IPR009097">
    <property type="entry name" value="Cyclic_Pdiesterase"/>
</dbReference>
<name>A0A166D299_9EURY</name>
<dbReference type="Gene3D" id="3.90.1140.10">
    <property type="entry name" value="Cyclic phosphodiesterase"/>
    <property type="match status" value="1"/>
</dbReference>
<dbReference type="PATRIC" id="fig|55758.3.peg.815"/>
<accession>A0A166D299</accession>
<comment type="similarity">
    <text evidence="2">Belongs to the 2H phosphoesterase superfamily. ThpR family.</text>
</comment>
<dbReference type="OrthoDB" id="44091at2157"/>
<feature type="short sequence motif" description="HXTX 1" evidence="2">
    <location>
        <begin position="43"/>
        <end position="46"/>
    </location>
</feature>
<comment type="function">
    <text evidence="2">Hydrolyzes RNA 2',3'-cyclic phosphodiester to an RNA 2'-phosphomonoester.</text>
</comment>
<protein>
    <recommendedName>
        <fullName evidence="2">RNA 2',3'-cyclic phosphodiesterase</fullName>
        <shortName evidence="2">RNA 2',3'-CPDase</shortName>
        <ecNumber evidence="2">3.1.4.58</ecNumber>
    </recommendedName>
</protein>
<dbReference type="SUPFAM" id="SSF55144">
    <property type="entry name" value="LigT-like"/>
    <property type="match status" value="1"/>
</dbReference>
<comment type="caution">
    <text evidence="4">The sequence shown here is derived from an EMBL/GenBank/DDBJ whole genome shotgun (WGS) entry which is preliminary data.</text>
</comment>
<evidence type="ECO:0000259" key="3">
    <source>
        <dbReference type="Pfam" id="PF10469"/>
    </source>
</evidence>
<dbReference type="GO" id="GO:0008664">
    <property type="term" value="F:RNA 2',3'-cyclic 3'-phosphodiesterase activity"/>
    <property type="evidence" value="ECO:0007669"/>
    <property type="project" value="UniProtKB-EC"/>
</dbReference>
<evidence type="ECO:0000256" key="2">
    <source>
        <dbReference type="HAMAP-Rule" id="MF_01940"/>
    </source>
</evidence>
<feature type="active site" description="Proton acceptor" evidence="2">
    <location>
        <position position="128"/>
    </location>
</feature>
<dbReference type="PANTHER" id="PTHR35561:SF1">
    <property type="entry name" value="RNA 2',3'-CYCLIC PHOSPHODIESTERASE"/>
    <property type="match status" value="1"/>
</dbReference>
<gene>
    <name evidence="4" type="ORF">MBFIL_07310</name>
</gene>
<keyword evidence="4" id="KW-0436">Ligase</keyword>
<dbReference type="EMBL" id="LWMT01000108">
    <property type="protein sequence ID" value="KZX15130.1"/>
    <property type="molecule type" value="Genomic_DNA"/>
</dbReference>
<dbReference type="GO" id="GO:0004113">
    <property type="term" value="F:2',3'-cyclic-nucleotide 3'-phosphodiesterase activity"/>
    <property type="evidence" value="ECO:0007669"/>
    <property type="project" value="InterPro"/>
</dbReference>
<dbReference type="NCBIfam" id="TIGR02258">
    <property type="entry name" value="2_5_ligase"/>
    <property type="match status" value="1"/>
</dbReference>
<keyword evidence="1 2" id="KW-0378">Hydrolase</keyword>
<feature type="domain" description="A-kinase anchor protein 7-like phosphoesterase" evidence="3">
    <location>
        <begin position="7"/>
        <end position="181"/>
    </location>
</feature>
<dbReference type="RefSeq" id="WP_066971630.1">
    <property type="nucleotide sequence ID" value="NZ_LWMT01000108.1"/>
</dbReference>
<comment type="catalytic activity">
    <reaction evidence="2">
        <text>a 3'-end 2',3'-cyclophospho-ribonucleotide-RNA + H2O = a 3'-end 2'-phospho-ribonucleotide-RNA + H(+)</text>
        <dbReference type="Rhea" id="RHEA:11828"/>
        <dbReference type="Rhea" id="RHEA-COMP:10464"/>
        <dbReference type="Rhea" id="RHEA-COMP:17353"/>
        <dbReference type="ChEBI" id="CHEBI:15377"/>
        <dbReference type="ChEBI" id="CHEBI:15378"/>
        <dbReference type="ChEBI" id="CHEBI:83064"/>
        <dbReference type="ChEBI" id="CHEBI:173113"/>
        <dbReference type="EC" id="3.1.4.58"/>
    </reaction>
</comment>
<dbReference type="InterPro" id="IPR004175">
    <property type="entry name" value="RNA_CPDase"/>
</dbReference>
<feature type="short sequence motif" description="HXTX 2" evidence="2">
    <location>
        <begin position="128"/>
        <end position="131"/>
    </location>
</feature>
<dbReference type="Pfam" id="PF10469">
    <property type="entry name" value="AKAP7_NLS"/>
    <property type="match status" value="1"/>
</dbReference>
<dbReference type="AlphaFoldDB" id="A0A166D299"/>
<dbReference type="PANTHER" id="PTHR35561">
    <property type="entry name" value="RNA 2',3'-CYCLIC PHOSPHODIESTERASE"/>
    <property type="match status" value="1"/>
</dbReference>
<dbReference type="HAMAP" id="MF_01940">
    <property type="entry name" value="RNA_CPDase"/>
    <property type="match status" value="1"/>
</dbReference>
<dbReference type="Proteomes" id="UP000077066">
    <property type="component" value="Unassembled WGS sequence"/>
</dbReference>
<evidence type="ECO:0000313" key="5">
    <source>
        <dbReference type="Proteomes" id="UP000077066"/>
    </source>
</evidence>
<evidence type="ECO:0000313" key="4">
    <source>
        <dbReference type="EMBL" id="KZX15130.1"/>
    </source>
</evidence>
<dbReference type="STRING" id="55758.MBFIL_07310"/>
<reference evidence="4 5" key="1">
    <citation type="submission" date="2016-04" db="EMBL/GenBank/DDBJ databases">
        <title>Genome sequence of Methanobrevibacter filiformis DSM 11501.</title>
        <authorList>
            <person name="Poehlein A."/>
            <person name="Seedorf H."/>
            <person name="Daniel R."/>
        </authorList>
    </citation>
    <scope>NUCLEOTIDE SEQUENCE [LARGE SCALE GENOMIC DNA]</scope>
    <source>
        <strain evidence="4 5">DSM 11501</strain>
    </source>
</reference>
<dbReference type="EC" id="3.1.4.58" evidence="2"/>
<feature type="active site" description="Proton donor" evidence="2">
    <location>
        <position position="43"/>
    </location>
</feature>
<keyword evidence="5" id="KW-1185">Reference proteome</keyword>
<dbReference type="GO" id="GO:0016874">
    <property type="term" value="F:ligase activity"/>
    <property type="evidence" value="ECO:0007669"/>
    <property type="project" value="UniProtKB-KW"/>
</dbReference>
<evidence type="ECO:0000256" key="1">
    <source>
        <dbReference type="ARBA" id="ARBA00022801"/>
    </source>
</evidence>
<dbReference type="InterPro" id="IPR019510">
    <property type="entry name" value="AKAP7-like_phosphoesterase"/>
</dbReference>
<sequence length="185" mass="21301">MSKFRSFLAIDIEPKLKNNIKIIQNGLKNSEANIKFVSMENLHFTLKFFGDINENMVGKLSIAIKEVLNENDSLTINIKGTGAFPNDKVMKVLWVGISRNDEFINLIKNFDSKFSNLGFKKERSYTPHLTIGRMKNQKNREEVSKILKDFKGFEIGSMKIKNIYLKKSELTPKGPIYENIAIFNF</sequence>
<proteinExistence type="inferred from homology"/>